<feature type="signal peptide" evidence="2">
    <location>
        <begin position="1"/>
        <end position="24"/>
    </location>
</feature>
<evidence type="ECO:0000313" key="3">
    <source>
        <dbReference type="EnsemblPlants" id="LPERR03G24980.1"/>
    </source>
</evidence>
<keyword evidence="1" id="KW-0378">Hydrolase</keyword>
<keyword evidence="4" id="KW-1185">Reference proteome</keyword>
<reference evidence="3" key="3">
    <citation type="submission" date="2015-04" db="UniProtKB">
        <authorList>
            <consortium name="EnsemblPlants"/>
        </authorList>
    </citation>
    <scope>IDENTIFICATION</scope>
</reference>
<dbReference type="Proteomes" id="UP000032180">
    <property type="component" value="Chromosome 3"/>
</dbReference>
<dbReference type="EnsemblPlants" id="LPERR03G24980.1">
    <property type="protein sequence ID" value="LPERR03G24980.1"/>
    <property type="gene ID" value="LPERR03G24980"/>
</dbReference>
<keyword evidence="1" id="KW-0611">Plant defense</keyword>
<dbReference type="SUPFAM" id="SSF56371">
    <property type="entry name" value="Ribosome inactivating proteins (RIP)"/>
    <property type="match status" value="1"/>
</dbReference>
<accession>A0A0D9VXN9</accession>
<name>A0A0D9VXN9_9ORYZ</name>
<evidence type="ECO:0000256" key="1">
    <source>
        <dbReference type="RuleBase" id="RU004915"/>
    </source>
</evidence>
<comment type="similarity">
    <text evidence="1">Belongs to the ribosome-inactivating protein family.</text>
</comment>
<dbReference type="InterPro" id="IPR001574">
    <property type="entry name" value="Ribosome_inactivat_prot"/>
</dbReference>
<dbReference type="EC" id="3.2.2.22" evidence="1"/>
<dbReference type="GO" id="GO:0006952">
    <property type="term" value="P:defense response"/>
    <property type="evidence" value="ECO:0007669"/>
    <property type="project" value="UniProtKB-KW"/>
</dbReference>
<sequence length="231" mass="25292">MAINNSHVVLLLFGFVLNLTGHQGEVLSAGQRKHPSRDDLIILKLDNGDGDWTKLAMHRHDVSFAGFTNRTNHWHAFRGVGDDVIPNATRLPFRNTYRDLIGGLDNVPDLPLGKASSRGGDDGDEAVGGGAFGDVHRYTAAEADQGDGVGGVAGWEGEAHVKAEHLPYIEHWDTMSFEVIRWDRTGVWDGPFTELLRKRANTRSAEEALAITSLLANRTFPQLLLAHSHSA</sequence>
<dbReference type="HOGENOM" id="CLU_074934_0_0_1"/>
<dbReference type="AlphaFoldDB" id="A0A0D9VXN9"/>
<proteinExistence type="inferred from homology"/>
<dbReference type="InterPro" id="IPR016138">
    <property type="entry name" value="Ribosome_inactivat_prot_sub1"/>
</dbReference>
<dbReference type="InterPro" id="IPR036041">
    <property type="entry name" value="Ribosome-inact_prot_sf"/>
</dbReference>
<keyword evidence="1" id="KW-0800">Toxin</keyword>
<protein>
    <recommendedName>
        <fullName evidence="1">rRNA N-glycosylase</fullName>
        <ecNumber evidence="1">3.2.2.22</ecNumber>
    </recommendedName>
</protein>
<feature type="chain" id="PRO_5002348159" description="rRNA N-glycosylase" evidence="2">
    <location>
        <begin position="25"/>
        <end position="231"/>
    </location>
</feature>
<dbReference type="Gene3D" id="3.40.420.10">
    <property type="entry name" value="Ricin (A subunit), domain 1"/>
    <property type="match status" value="1"/>
</dbReference>
<reference evidence="4" key="2">
    <citation type="submission" date="2013-12" db="EMBL/GenBank/DDBJ databases">
        <authorList>
            <person name="Yu Y."/>
            <person name="Lee S."/>
            <person name="de Baynast K."/>
            <person name="Wissotski M."/>
            <person name="Liu L."/>
            <person name="Talag J."/>
            <person name="Goicoechea J."/>
            <person name="Angelova A."/>
            <person name="Jetty R."/>
            <person name="Kudrna D."/>
            <person name="Golser W."/>
            <person name="Rivera L."/>
            <person name="Zhang J."/>
            <person name="Wing R."/>
        </authorList>
    </citation>
    <scope>NUCLEOTIDE SEQUENCE</scope>
</reference>
<organism evidence="3 4">
    <name type="scientific">Leersia perrieri</name>
    <dbReference type="NCBI Taxonomy" id="77586"/>
    <lineage>
        <taxon>Eukaryota</taxon>
        <taxon>Viridiplantae</taxon>
        <taxon>Streptophyta</taxon>
        <taxon>Embryophyta</taxon>
        <taxon>Tracheophyta</taxon>
        <taxon>Spermatophyta</taxon>
        <taxon>Magnoliopsida</taxon>
        <taxon>Liliopsida</taxon>
        <taxon>Poales</taxon>
        <taxon>Poaceae</taxon>
        <taxon>BOP clade</taxon>
        <taxon>Oryzoideae</taxon>
        <taxon>Oryzeae</taxon>
        <taxon>Oryzinae</taxon>
        <taxon>Leersia</taxon>
    </lineage>
</organism>
<dbReference type="GO" id="GO:0090729">
    <property type="term" value="F:toxin activity"/>
    <property type="evidence" value="ECO:0007669"/>
    <property type="project" value="UniProtKB-KW"/>
</dbReference>
<dbReference type="eggNOG" id="ENOG502R83X">
    <property type="taxonomic scope" value="Eukaryota"/>
</dbReference>
<reference evidence="3 4" key="1">
    <citation type="submission" date="2012-08" db="EMBL/GenBank/DDBJ databases">
        <title>Oryza genome evolution.</title>
        <authorList>
            <person name="Wing R.A."/>
        </authorList>
    </citation>
    <scope>NUCLEOTIDE SEQUENCE</scope>
</reference>
<dbReference type="PANTHER" id="PTHR33453">
    <property type="match status" value="1"/>
</dbReference>
<dbReference type="Pfam" id="PF00161">
    <property type="entry name" value="RIP"/>
    <property type="match status" value="1"/>
</dbReference>
<keyword evidence="2" id="KW-0732">Signal</keyword>
<evidence type="ECO:0000256" key="2">
    <source>
        <dbReference type="SAM" id="SignalP"/>
    </source>
</evidence>
<dbReference type="STRING" id="77586.A0A0D9VXN9"/>
<keyword evidence="1" id="KW-0652">Protein synthesis inhibitor</keyword>
<evidence type="ECO:0000313" key="4">
    <source>
        <dbReference type="Proteomes" id="UP000032180"/>
    </source>
</evidence>
<dbReference type="Gramene" id="LPERR03G24980.1">
    <property type="protein sequence ID" value="LPERR03G24980.1"/>
    <property type="gene ID" value="LPERR03G24980"/>
</dbReference>
<dbReference type="PANTHER" id="PTHR33453:SF3">
    <property type="entry name" value="RRNA N-GLYCOSYLASE"/>
    <property type="match status" value="1"/>
</dbReference>
<dbReference type="GO" id="GO:0030598">
    <property type="term" value="F:rRNA N-glycosylase activity"/>
    <property type="evidence" value="ECO:0007669"/>
    <property type="project" value="UniProtKB-EC"/>
</dbReference>
<dbReference type="GO" id="GO:0017148">
    <property type="term" value="P:negative regulation of translation"/>
    <property type="evidence" value="ECO:0007669"/>
    <property type="project" value="UniProtKB-KW"/>
</dbReference>
<comment type="catalytic activity">
    <reaction evidence="1">
        <text>Endohydrolysis of the N-glycosidic bond at one specific adenosine on the 28S rRNA.</text>
        <dbReference type="EC" id="3.2.2.22"/>
    </reaction>
</comment>